<protein>
    <submittedName>
        <fullName evidence="2">Uncharacterized protein</fullName>
    </submittedName>
</protein>
<feature type="transmembrane region" description="Helical" evidence="1">
    <location>
        <begin position="6"/>
        <end position="26"/>
    </location>
</feature>
<keyword evidence="1" id="KW-0472">Membrane</keyword>
<proteinExistence type="predicted"/>
<gene>
    <name evidence="2" type="ORF">E7681_08775</name>
</gene>
<sequence length="173" mass="18992">MLFELVATVIAGAAGGGLMLLVNRLLGRRLPKWLIPAAAGCAMIAATISSEYGWYGRTTSVMPERVVVIQTVENKAFFRPWTYVRPFVHRFMALDRDSVHAMEEVPSLTVADLLFFSRWQQVQVLSVVFDCAQSRQSQLPAEPKISAQGELENAVWHPVASGDKLMGLVCGGA</sequence>
<feature type="transmembrane region" description="Helical" evidence="1">
    <location>
        <begin position="33"/>
        <end position="55"/>
    </location>
</feature>
<comment type="caution">
    <text evidence="2">The sequence shown here is derived from an EMBL/GenBank/DDBJ whole genome shotgun (WGS) entry which is preliminary data.</text>
</comment>
<keyword evidence="1" id="KW-0812">Transmembrane</keyword>
<dbReference type="Proteomes" id="UP000306113">
    <property type="component" value="Unassembled WGS sequence"/>
</dbReference>
<dbReference type="OrthoDB" id="8601734at2"/>
<keyword evidence="1" id="KW-1133">Transmembrane helix</keyword>
<organism evidence="2 3">
    <name type="scientific">Thalassobius vesicularis</name>
    <dbReference type="NCBI Taxonomy" id="1294297"/>
    <lineage>
        <taxon>Bacteria</taxon>
        <taxon>Pseudomonadati</taxon>
        <taxon>Pseudomonadota</taxon>
        <taxon>Alphaproteobacteria</taxon>
        <taxon>Rhodobacterales</taxon>
        <taxon>Roseobacteraceae</taxon>
        <taxon>Thalassovita</taxon>
    </lineage>
</organism>
<keyword evidence="3" id="KW-1185">Reference proteome</keyword>
<dbReference type="AlphaFoldDB" id="A0A4V3UZ68"/>
<evidence type="ECO:0000313" key="3">
    <source>
        <dbReference type="Proteomes" id="UP000306113"/>
    </source>
</evidence>
<dbReference type="RefSeq" id="WP_136338889.1">
    <property type="nucleotide sequence ID" value="NZ_SSMD01000003.1"/>
</dbReference>
<accession>A0A4V3UZ68</accession>
<name>A0A4V3UZ68_9RHOB</name>
<evidence type="ECO:0000256" key="1">
    <source>
        <dbReference type="SAM" id="Phobius"/>
    </source>
</evidence>
<reference evidence="2 3" key="1">
    <citation type="submission" date="2019-04" db="EMBL/GenBank/DDBJ databases">
        <title>Draft genome sequence of Youngimonas vesicularis.</title>
        <authorList>
            <person name="Hameed A."/>
        </authorList>
    </citation>
    <scope>NUCLEOTIDE SEQUENCE [LARGE SCALE GENOMIC DNA]</scope>
    <source>
        <strain evidence="2 3">CC-AMW-E</strain>
    </source>
</reference>
<dbReference type="EMBL" id="SSMD01000003">
    <property type="protein sequence ID" value="THD75032.1"/>
    <property type="molecule type" value="Genomic_DNA"/>
</dbReference>
<evidence type="ECO:0000313" key="2">
    <source>
        <dbReference type="EMBL" id="THD75032.1"/>
    </source>
</evidence>